<dbReference type="Proteomes" id="UP000250299">
    <property type="component" value="Chromosome"/>
</dbReference>
<dbReference type="SUPFAM" id="SSF51735">
    <property type="entry name" value="NAD(P)-binding Rossmann-fold domains"/>
    <property type="match status" value="1"/>
</dbReference>
<dbReference type="EMBL" id="CP029693">
    <property type="protein sequence ID" value="AWY43538.1"/>
    <property type="molecule type" value="Genomic_DNA"/>
</dbReference>
<dbReference type="GO" id="GO:0009243">
    <property type="term" value="P:O antigen biosynthetic process"/>
    <property type="evidence" value="ECO:0007669"/>
    <property type="project" value="UniProtKB-UniPathway"/>
</dbReference>
<dbReference type="OrthoDB" id="9803892at2"/>
<dbReference type="UniPathway" id="UPA00281"/>
<organism evidence="8 9">
    <name type="scientific">Pseudomonas putida</name>
    <name type="common">Arthrobacter siderocapsulatus</name>
    <dbReference type="NCBI Taxonomy" id="303"/>
    <lineage>
        <taxon>Bacteria</taxon>
        <taxon>Pseudomonadati</taxon>
        <taxon>Pseudomonadota</taxon>
        <taxon>Gammaproteobacteria</taxon>
        <taxon>Pseudomonadales</taxon>
        <taxon>Pseudomonadaceae</taxon>
        <taxon>Pseudomonas</taxon>
    </lineage>
</organism>
<evidence type="ECO:0000256" key="3">
    <source>
        <dbReference type="ARBA" id="ARBA00012929"/>
    </source>
</evidence>
<evidence type="ECO:0000256" key="2">
    <source>
        <dbReference type="ARBA" id="ARBA00010944"/>
    </source>
</evidence>
<dbReference type="PANTHER" id="PTHR10491">
    <property type="entry name" value="DTDP-4-DEHYDRORHAMNOSE REDUCTASE"/>
    <property type="match status" value="1"/>
</dbReference>
<accession>A0A2Z4RTC3</accession>
<comment type="function">
    <text evidence="6">Catalyzes the reduction of dTDP-6-deoxy-L-lyxo-4-hexulose to yield dTDP-L-rhamnose.</text>
</comment>
<proteinExistence type="inferred from homology"/>
<dbReference type="InterPro" id="IPR005913">
    <property type="entry name" value="dTDP_dehydrorham_reduct"/>
</dbReference>
<dbReference type="GO" id="GO:0019305">
    <property type="term" value="P:dTDP-rhamnose biosynthetic process"/>
    <property type="evidence" value="ECO:0007669"/>
    <property type="project" value="UniProtKB-UniPathway"/>
</dbReference>
<protein>
    <recommendedName>
        <fullName evidence="4 6">dTDP-4-dehydrorhamnose reductase</fullName>
        <ecNumber evidence="3 6">1.1.1.133</ecNumber>
    </recommendedName>
</protein>
<evidence type="ECO:0000313" key="8">
    <source>
        <dbReference type="EMBL" id="AWY43538.1"/>
    </source>
</evidence>
<gene>
    <name evidence="8" type="ORF">DKY63_27895</name>
</gene>
<keyword evidence="6" id="KW-0560">Oxidoreductase</keyword>
<evidence type="ECO:0000256" key="5">
    <source>
        <dbReference type="ARBA" id="ARBA00048200"/>
    </source>
</evidence>
<dbReference type="GO" id="GO:0008831">
    <property type="term" value="F:dTDP-4-dehydrorhamnose reductase activity"/>
    <property type="evidence" value="ECO:0007669"/>
    <property type="project" value="UniProtKB-EC"/>
</dbReference>
<evidence type="ECO:0000259" key="7">
    <source>
        <dbReference type="Pfam" id="PF04321"/>
    </source>
</evidence>
<dbReference type="RefSeq" id="WP_110967071.1">
    <property type="nucleotide sequence ID" value="NZ_CP029693.1"/>
</dbReference>
<evidence type="ECO:0000256" key="4">
    <source>
        <dbReference type="ARBA" id="ARBA00017099"/>
    </source>
</evidence>
<evidence type="ECO:0000256" key="1">
    <source>
        <dbReference type="ARBA" id="ARBA00004781"/>
    </source>
</evidence>
<reference evidence="8 9" key="1">
    <citation type="submission" date="2018-05" db="EMBL/GenBank/DDBJ databases">
        <title>Whole genome sequence of Pseudomonas putida JBC17.</title>
        <authorList>
            <person name="Lee Y.H."/>
            <person name="David K."/>
        </authorList>
    </citation>
    <scope>NUCLEOTIDE SEQUENCE [LARGE SCALE GENOMIC DNA]</scope>
    <source>
        <strain evidence="8 9">JBC17</strain>
    </source>
</reference>
<name>A0A2Z4RTC3_PSEPU</name>
<dbReference type="CDD" id="cd05254">
    <property type="entry name" value="dTDP_HR_like_SDR_e"/>
    <property type="match status" value="1"/>
</dbReference>
<comment type="similarity">
    <text evidence="2 6">Belongs to the dTDP-4-dehydrorhamnose reductase family.</text>
</comment>
<feature type="domain" description="RmlD-like substrate binding" evidence="7">
    <location>
        <begin position="1"/>
        <end position="248"/>
    </location>
</feature>
<dbReference type="EC" id="1.1.1.133" evidence="3 6"/>
<evidence type="ECO:0000256" key="6">
    <source>
        <dbReference type="RuleBase" id="RU364082"/>
    </source>
</evidence>
<dbReference type="UniPathway" id="UPA00124"/>
<comment type="catalytic activity">
    <reaction evidence="5 6">
        <text>dTDP-beta-L-rhamnose + NADP(+) = dTDP-4-dehydro-beta-L-rhamnose + NADPH + H(+)</text>
        <dbReference type="Rhea" id="RHEA:21796"/>
        <dbReference type="ChEBI" id="CHEBI:15378"/>
        <dbReference type="ChEBI" id="CHEBI:57510"/>
        <dbReference type="ChEBI" id="CHEBI:57783"/>
        <dbReference type="ChEBI" id="CHEBI:58349"/>
        <dbReference type="ChEBI" id="CHEBI:62830"/>
        <dbReference type="EC" id="1.1.1.133"/>
    </reaction>
</comment>
<dbReference type="GO" id="GO:0005829">
    <property type="term" value="C:cytosol"/>
    <property type="evidence" value="ECO:0007669"/>
    <property type="project" value="TreeGrafter"/>
</dbReference>
<comment type="cofactor">
    <cofactor evidence="6">
        <name>Mg(2+)</name>
        <dbReference type="ChEBI" id="CHEBI:18420"/>
    </cofactor>
    <text evidence="6">Binds 1 Mg(2+) ion per monomer.</text>
</comment>
<dbReference type="AlphaFoldDB" id="A0A2Z4RTC3"/>
<dbReference type="Pfam" id="PF04321">
    <property type="entry name" value="RmlD_sub_bind"/>
    <property type="match status" value="1"/>
</dbReference>
<dbReference type="Gene3D" id="3.40.50.720">
    <property type="entry name" value="NAD(P)-binding Rossmann-like Domain"/>
    <property type="match status" value="1"/>
</dbReference>
<keyword evidence="6" id="KW-0521">NADP</keyword>
<dbReference type="InterPro" id="IPR029903">
    <property type="entry name" value="RmlD-like-bd"/>
</dbReference>
<evidence type="ECO:0000313" key="9">
    <source>
        <dbReference type="Proteomes" id="UP000250299"/>
    </source>
</evidence>
<sequence>MKVLVLGVSGMLGNAVYRVLSANPDLRVFGTARSEGARKFFSPALTENIVLGVDVESQDSLIKAFGTVRPDVVINCVGLVKQLSDANDPLMAVPINTLLPHRLAALCKASGARLVHVSTDCVFSGKKGGYLESDFPDAYDLYGRSKLLGEVDYPHAITLRTSIIGRELSGARSLVGWFLAQQGKVDGFTRAVFSGLPTMELARVINEYVLPRPHLHGLYHVAAKPINKYDLLKLVANTYGKDTEIVPSDRLTIDRSLNADRFKEATGYVAPEWPVLIKNMHDFN</sequence>
<dbReference type="PANTHER" id="PTHR10491:SF4">
    <property type="entry name" value="METHIONINE ADENOSYLTRANSFERASE 2 SUBUNIT BETA"/>
    <property type="match status" value="1"/>
</dbReference>
<comment type="pathway">
    <text evidence="1 6">Carbohydrate biosynthesis; dTDP-L-rhamnose biosynthesis.</text>
</comment>
<dbReference type="InterPro" id="IPR036291">
    <property type="entry name" value="NAD(P)-bd_dom_sf"/>
</dbReference>